<dbReference type="InterPro" id="IPR058058">
    <property type="entry name" value="CBU_0592-like"/>
</dbReference>
<organism evidence="3 4">
    <name type="scientific">Pseudoponticoccus marisrubri</name>
    <dbReference type="NCBI Taxonomy" id="1685382"/>
    <lineage>
        <taxon>Bacteria</taxon>
        <taxon>Pseudomonadati</taxon>
        <taxon>Pseudomonadota</taxon>
        <taxon>Alphaproteobacteria</taxon>
        <taxon>Rhodobacterales</taxon>
        <taxon>Roseobacteraceae</taxon>
        <taxon>Pseudoponticoccus</taxon>
    </lineage>
</organism>
<keyword evidence="1" id="KW-0812">Transmembrane</keyword>
<feature type="transmembrane region" description="Helical" evidence="1">
    <location>
        <begin position="42"/>
        <end position="59"/>
    </location>
</feature>
<feature type="domain" description="CBU-0592-like" evidence="2">
    <location>
        <begin position="16"/>
        <end position="83"/>
    </location>
</feature>
<keyword evidence="1" id="KW-1133">Transmembrane helix</keyword>
<name>A0A0W7WNS0_9RHOB</name>
<accession>A0A0W7WNS0</accession>
<evidence type="ECO:0000313" key="4">
    <source>
        <dbReference type="Proteomes" id="UP000054396"/>
    </source>
</evidence>
<dbReference type="Proteomes" id="UP000054396">
    <property type="component" value="Unassembled WGS sequence"/>
</dbReference>
<comment type="caution">
    <text evidence="3">The sequence shown here is derived from an EMBL/GenBank/DDBJ whole genome shotgun (WGS) entry which is preliminary data.</text>
</comment>
<feature type="transmembrane region" description="Helical" evidence="1">
    <location>
        <begin position="65"/>
        <end position="84"/>
    </location>
</feature>
<evidence type="ECO:0000256" key="1">
    <source>
        <dbReference type="SAM" id="Phobius"/>
    </source>
</evidence>
<proteinExistence type="predicted"/>
<reference evidence="3 4" key="1">
    <citation type="submission" date="2015-12" db="EMBL/GenBank/DDBJ databases">
        <authorList>
            <person name="Shamseldin A."/>
            <person name="Moawad H."/>
            <person name="Abd El-Rahim W.M."/>
            <person name="Sadowsky M.J."/>
        </authorList>
    </citation>
    <scope>NUCLEOTIDE SEQUENCE [LARGE SCALE GENOMIC DNA]</scope>
    <source>
        <strain evidence="3 4">SJ5A-1</strain>
    </source>
</reference>
<dbReference type="NCBIfam" id="NF047864">
    <property type="entry name" value="CBU_0592_membra"/>
    <property type="match status" value="1"/>
</dbReference>
<keyword evidence="1" id="KW-0472">Membrane</keyword>
<evidence type="ECO:0000313" key="3">
    <source>
        <dbReference type="EMBL" id="KUF12204.1"/>
    </source>
</evidence>
<dbReference type="EMBL" id="LPXO01000001">
    <property type="protein sequence ID" value="KUF12204.1"/>
    <property type="molecule type" value="Genomic_DNA"/>
</dbReference>
<dbReference type="Pfam" id="PF26604">
    <property type="entry name" value="CBU_0592"/>
    <property type="match status" value="1"/>
</dbReference>
<keyword evidence="4" id="KW-1185">Reference proteome</keyword>
<dbReference type="AlphaFoldDB" id="A0A0W7WNS0"/>
<sequence length="114" mass="12723">MITYFPDALGADLLRLLGVLGFLLYVLLYTSLSLRWLHSDSILYFCGNICAASMVLMSLTLDFNLAAALIQMFWIAMGIPAILLRLGRMRSDRRADRLSAATRWAATGRHTPAE</sequence>
<feature type="transmembrane region" description="Helical" evidence="1">
    <location>
        <begin position="13"/>
        <end position="30"/>
    </location>
</feature>
<dbReference type="STRING" id="1685382.AVJ23_00255"/>
<dbReference type="RefSeq" id="WP_058860154.1">
    <property type="nucleotide sequence ID" value="NZ_LPXO01000001.1"/>
</dbReference>
<gene>
    <name evidence="3" type="ORF">AVJ23_00255</name>
</gene>
<protein>
    <recommendedName>
        <fullName evidence="2">CBU-0592-like domain-containing protein</fullName>
    </recommendedName>
</protein>
<evidence type="ECO:0000259" key="2">
    <source>
        <dbReference type="Pfam" id="PF26604"/>
    </source>
</evidence>